<dbReference type="Proteomes" id="UP000635983">
    <property type="component" value="Unassembled WGS sequence"/>
</dbReference>
<evidence type="ECO:0000256" key="1">
    <source>
        <dbReference type="SAM" id="MobiDB-lite"/>
    </source>
</evidence>
<comment type="caution">
    <text evidence="4">The sequence shown here is derived from an EMBL/GenBank/DDBJ whole genome shotgun (WGS) entry which is preliminary data.</text>
</comment>
<keyword evidence="5" id="KW-1185">Reference proteome</keyword>
<feature type="signal peptide" evidence="2">
    <location>
        <begin position="1"/>
        <end position="20"/>
    </location>
</feature>
<reference evidence="4" key="1">
    <citation type="journal article" date="2014" name="Int. J. Syst. Evol. Microbiol.">
        <title>Complete genome sequence of Corynebacterium casei LMG S-19264T (=DSM 44701T), isolated from a smear-ripened cheese.</title>
        <authorList>
            <consortium name="US DOE Joint Genome Institute (JGI-PGF)"/>
            <person name="Walter F."/>
            <person name="Albersmeier A."/>
            <person name="Kalinowski J."/>
            <person name="Ruckert C."/>
        </authorList>
    </citation>
    <scope>NUCLEOTIDE SEQUENCE</scope>
    <source>
        <strain evidence="4">JCM 30078</strain>
    </source>
</reference>
<protein>
    <submittedName>
        <fullName evidence="4">Protein MshQ</fullName>
    </submittedName>
</protein>
<evidence type="ECO:0000313" key="4">
    <source>
        <dbReference type="EMBL" id="GGK04274.1"/>
    </source>
</evidence>
<feature type="region of interest" description="Disordered" evidence="1">
    <location>
        <begin position="1088"/>
        <end position="1111"/>
    </location>
</feature>
<dbReference type="RefSeq" id="WP_188984583.1">
    <property type="nucleotide sequence ID" value="NZ_BMPO01000008.1"/>
</dbReference>
<dbReference type="EMBL" id="BMPO01000008">
    <property type="protein sequence ID" value="GGK04274.1"/>
    <property type="molecule type" value="Genomic_DNA"/>
</dbReference>
<dbReference type="Pfam" id="PF20419">
    <property type="entry name" value="DUF6701"/>
    <property type="match status" value="1"/>
</dbReference>
<reference evidence="4" key="2">
    <citation type="submission" date="2020-09" db="EMBL/GenBank/DDBJ databases">
        <authorList>
            <person name="Sun Q."/>
            <person name="Ohkuma M."/>
        </authorList>
    </citation>
    <scope>NUCLEOTIDE SEQUENCE</scope>
    <source>
        <strain evidence="4">JCM 30078</strain>
    </source>
</reference>
<name>A0A917V0E3_9PSED</name>
<proteinExistence type="predicted"/>
<gene>
    <name evidence="4" type="ORF">GCM10009304_32850</name>
</gene>
<organism evidence="4 5">
    <name type="scientific">Pseudomonas matsuisoli</name>
    <dbReference type="NCBI Taxonomy" id="1515666"/>
    <lineage>
        <taxon>Bacteria</taxon>
        <taxon>Pseudomonadati</taxon>
        <taxon>Pseudomonadota</taxon>
        <taxon>Gammaproteobacteria</taxon>
        <taxon>Pseudomonadales</taxon>
        <taxon>Pseudomonadaceae</taxon>
        <taxon>Pseudomonas</taxon>
    </lineage>
</organism>
<evidence type="ECO:0000256" key="2">
    <source>
        <dbReference type="SAM" id="SignalP"/>
    </source>
</evidence>
<feature type="chain" id="PRO_5036834319" evidence="2">
    <location>
        <begin position="21"/>
        <end position="1327"/>
    </location>
</feature>
<evidence type="ECO:0000313" key="5">
    <source>
        <dbReference type="Proteomes" id="UP000635983"/>
    </source>
</evidence>
<dbReference type="SUPFAM" id="SSF49899">
    <property type="entry name" value="Concanavalin A-like lectins/glucanases"/>
    <property type="match status" value="1"/>
</dbReference>
<feature type="domain" description="DUF6701" evidence="3">
    <location>
        <begin position="709"/>
        <end position="1325"/>
    </location>
</feature>
<evidence type="ECO:0000259" key="3">
    <source>
        <dbReference type="Pfam" id="PF20419"/>
    </source>
</evidence>
<dbReference type="InterPro" id="IPR013320">
    <property type="entry name" value="ConA-like_dom_sf"/>
</dbReference>
<dbReference type="InterPro" id="IPR046524">
    <property type="entry name" value="DUF6701"/>
</dbReference>
<accession>A0A917V0E3</accession>
<dbReference type="Gene3D" id="2.60.120.200">
    <property type="match status" value="1"/>
</dbReference>
<keyword evidence="2" id="KW-0732">Signal</keyword>
<sequence length="1327" mass="133840">MRSRLLLGLTLLAFSAVAQAANYTLSATKPAFCSGTWAASGSTYTCSGKVTLASGDVVSSSAAATIRAGEGYQIAGSTLGSNSVGVSIVATGSSAITVTATSRINGSVTSGSGVISLTGTTVTGAVTTSDGGKATFSGGSVAGAVTVPGGVTASNGVTFGSSITTSAGGDVTLAGGSVAGAVSAGGVVTATGGVTFSSSVSGGAVNLTGGSVAGTLTSTYGALTTNNTNVSGNVTAGSGIISITGGTLNGNISGNCCKVGLSGATLTGNVSTNSGDIEIATSTVNGNLTTNQKITLTNTTVYGGAQAASWSTISGDSASKVYGNCAPTATSPSNLCNSTAITSCYVDNFDRSTLGDDWAVTSRNGNFGTPRIVAANNASRLRLTDNGGNVSTAATLNRLFPAKGNFVQLQFKYYGYGGNGADGVAVVLSDGSVTPQPGAFGGPLGYGLRGNQYFAGGWLGIGIDEYGNFSNEGGVGSVGFRPDSVAIRGAAGPNNNSFRWLAGTSANLDPGVDVSGSTPGPGHTYRITVDSMTSGKTLVSVDRDTGSGFKPLISAFDAQSAQGQTAVPANFYLSFTGSTGGSNNYHELDDMQICATQISSSSTPIDHFDFSYTSPGLTCTAQEMTVRACANASCSSLYTGETSVVLSGTGPAANYWSATAPARMNGTTLTFSGGSAVVQLRHTVAEDVTLGYGASTPAAKPLSTPTCSTAGCKLTFAESGFLIDIPNMTANKPVTGSIRAVRASDKAGICAPGFADVTRTINFSATYSDPTGPSSSGAIRPISINSVDLIPAASGATPAAKGISLAFDRNGSAPLTVRYTDAGQMKVSATYSGGNNNDAYLSMKSGTGDALFVSKPYGLCVTAPSSVPVAKPEAQSCRDGSVGNCAVFPDGIRAGDAFPLTIQAVGWEADGEALTAGALCDNIVTPNFVLPAVELKSTLVAPANGVPGVLTPATYDHAAGAQNVVSSKQSEVGVFTITAAPTAGYFGQTVSGGTSGYVGRFIPAMLRVEDNSPKLAPSCVVNSATGFGFSYQGQDIGWSTSRSPAITVTGVNRDGFVTRNYDRGAFWRLSSQWVRSYGFGTDDKGVHDNARLSGGASPNDEPSFVESGASDGDGARQYAFAKDKIRYVQRNYSPVGTDAPFEPYVTMSIDPAATKDSDGACYTGGNNDVGAACASYRVANISFIGSGNAKSVVRLGRVRIDNASGSELSPLALPLHLETYTGNGWTLSSDDSCSVIGAVSLDTYTDRLSAGKTTATVAAPSNGAGRVTLSAPGSGNYGTVRVVPSVSEFLKFDWLGTGQGFQAPSATAFFGIYKGSEPLIFRREVYR</sequence>